<accession>A0A7I8VFV4</accession>
<feature type="compositionally biased region" description="Polar residues" evidence="1">
    <location>
        <begin position="15"/>
        <end position="24"/>
    </location>
</feature>
<evidence type="ECO:0000256" key="1">
    <source>
        <dbReference type="SAM" id="MobiDB-lite"/>
    </source>
</evidence>
<dbReference type="EMBL" id="CAJFCJ010000006">
    <property type="protein sequence ID" value="CAD5115177.1"/>
    <property type="molecule type" value="Genomic_DNA"/>
</dbReference>
<gene>
    <name evidence="2" type="ORF">DGYR_LOCUS3949</name>
</gene>
<feature type="compositionally biased region" description="Basic residues" evidence="1">
    <location>
        <begin position="30"/>
        <end position="41"/>
    </location>
</feature>
<evidence type="ECO:0000313" key="2">
    <source>
        <dbReference type="EMBL" id="CAD5115177.1"/>
    </source>
</evidence>
<dbReference type="AlphaFoldDB" id="A0A7I8VFV4"/>
<protein>
    <submittedName>
        <fullName evidence="2">Uncharacterized protein</fullName>
    </submittedName>
</protein>
<keyword evidence="3" id="KW-1185">Reference proteome</keyword>
<feature type="region of interest" description="Disordered" evidence="1">
    <location>
        <begin position="15"/>
        <end position="44"/>
    </location>
</feature>
<sequence length="290" mass="33124">MNRLTKPRFLPILTQAGQKRTSSGVEKANLKKKKKSKSKKRKEADDVNIIEKADVVADRLSYTLTFTSDCLPSISLNNARSLNRGAQRILEFTIESIKHGAKTKMDKIEMAQRQLMADLLERYPHLEKQISLSVRKNRTQNLLFRDVMLERKHKRNIPAVQLEPLPEVQQNGLHLLGKSVYKPIVDDSKQTTKQNKQNNSKVKISPICSTNFGLENRDNNRLGMTQKTFINNRTDLERHIENSANKHIKTFASHIPKRSKAEDNILCLRETLAPSISNKPILPSISTINK</sequence>
<proteinExistence type="predicted"/>
<comment type="caution">
    <text evidence="2">The sequence shown here is derived from an EMBL/GenBank/DDBJ whole genome shotgun (WGS) entry which is preliminary data.</text>
</comment>
<name>A0A7I8VFV4_9ANNE</name>
<dbReference type="Proteomes" id="UP000549394">
    <property type="component" value="Unassembled WGS sequence"/>
</dbReference>
<evidence type="ECO:0000313" key="3">
    <source>
        <dbReference type="Proteomes" id="UP000549394"/>
    </source>
</evidence>
<reference evidence="2 3" key="1">
    <citation type="submission" date="2020-08" db="EMBL/GenBank/DDBJ databases">
        <authorList>
            <person name="Hejnol A."/>
        </authorList>
    </citation>
    <scope>NUCLEOTIDE SEQUENCE [LARGE SCALE GENOMIC DNA]</scope>
</reference>
<organism evidence="2 3">
    <name type="scientific">Dimorphilus gyrociliatus</name>
    <dbReference type="NCBI Taxonomy" id="2664684"/>
    <lineage>
        <taxon>Eukaryota</taxon>
        <taxon>Metazoa</taxon>
        <taxon>Spiralia</taxon>
        <taxon>Lophotrochozoa</taxon>
        <taxon>Annelida</taxon>
        <taxon>Polychaeta</taxon>
        <taxon>Polychaeta incertae sedis</taxon>
        <taxon>Dinophilidae</taxon>
        <taxon>Dimorphilus</taxon>
    </lineage>
</organism>